<accession>A0A6M3LSN3</accession>
<organism evidence="1">
    <name type="scientific">viral metagenome</name>
    <dbReference type="NCBI Taxonomy" id="1070528"/>
    <lineage>
        <taxon>unclassified sequences</taxon>
        <taxon>metagenomes</taxon>
        <taxon>organismal metagenomes</taxon>
    </lineage>
</organism>
<protein>
    <submittedName>
        <fullName evidence="1">Uncharacterized protein</fullName>
    </submittedName>
</protein>
<dbReference type="EMBL" id="MT143565">
    <property type="protein sequence ID" value="QJA98250.1"/>
    <property type="molecule type" value="Genomic_DNA"/>
</dbReference>
<evidence type="ECO:0000313" key="1">
    <source>
        <dbReference type="EMBL" id="QJA98250.1"/>
    </source>
</evidence>
<gene>
    <name evidence="1" type="ORF">MM171A02078_0009</name>
    <name evidence="2" type="ORF">MM171B03328_0008</name>
</gene>
<reference evidence="1" key="1">
    <citation type="submission" date="2020-03" db="EMBL/GenBank/DDBJ databases">
        <title>The deep terrestrial virosphere.</title>
        <authorList>
            <person name="Holmfeldt K."/>
            <person name="Nilsson E."/>
            <person name="Simone D."/>
            <person name="Lopez-Fernandez M."/>
            <person name="Wu X."/>
            <person name="de Brujin I."/>
            <person name="Lundin D."/>
            <person name="Andersson A."/>
            <person name="Bertilsson S."/>
            <person name="Dopson M."/>
        </authorList>
    </citation>
    <scope>NUCLEOTIDE SEQUENCE</scope>
    <source>
        <strain evidence="1">MM171A02078</strain>
        <strain evidence="2">MM171B03328</strain>
    </source>
</reference>
<evidence type="ECO:0000313" key="2">
    <source>
        <dbReference type="EMBL" id="QJH93181.1"/>
    </source>
</evidence>
<dbReference type="AlphaFoldDB" id="A0A6M3LSN3"/>
<name>A0A6M3LSN3_9ZZZZ</name>
<sequence length="72" mass="7549">MAKIRMAQVAGLPVRTLRRMVGIPAHRPSAFNACIGAALKDKTYAKPPVGTGGQQDKRIQAAFTAAAKACAK</sequence>
<dbReference type="EMBL" id="MT143953">
    <property type="protein sequence ID" value="QJH93181.1"/>
    <property type="molecule type" value="Genomic_DNA"/>
</dbReference>
<proteinExistence type="predicted"/>